<dbReference type="InterPro" id="IPR000477">
    <property type="entry name" value="RT_dom"/>
</dbReference>
<dbReference type="GO" id="GO:0004523">
    <property type="term" value="F:RNA-DNA hybrid ribonuclease activity"/>
    <property type="evidence" value="ECO:0007669"/>
    <property type="project" value="InterPro"/>
</dbReference>
<dbReference type="InterPro" id="IPR002156">
    <property type="entry name" value="RNaseH_domain"/>
</dbReference>
<feature type="domain" description="Integrase catalytic" evidence="3">
    <location>
        <begin position="1022"/>
        <end position="1184"/>
    </location>
</feature>
<dbReference type="Gene3D" id="3.30.420.10">
    <property type="entry name" value="Ribonuclease H-like superfamily/Ribonuclease H"/>
    <property type="match status" value="2"/>
</dbReference>
<dbReference type="Proteomes" id="UP000035681">
    <property type="component" value="Unplaced"/>
</dbReference>
<dbReference type="InterPro" id="IPR001584">
    <property type="entry name" value="Integrase_cat-core"/>
</dbReference>
<keyword evidence="4" id="KW-1185">Reference proteome</keyword>
<dbReference type="Pfam" id="PF00075">
    <property type="entry name" value="RNase_H"/>
    <property type="match status" value="1"/>
</dbReference>
<accession>A0AAF5DQ71</accession>
<evidence type="ECO:0000313" key="5">
    <source>
        <dbReference type="WBParaSite" id="TCONS_00016005.p1"/>
    </source>
</evidence>
<dbReference type="InterPro" id="IPR012337">
    <property type="entry name" value="RNaseH-like_sf"/>
</dbReference>
<dbReference type="SUPFAM" id="SSF53098">
    <property type="entry name" value="Ribonuclease H-like"/>
    <property type="match status" value="2"/>
</dbReference>
<dbReference type="AlphaFoldDB" id="A0AAF5DQ71"/>
<feature type="compositionally biased region" description="Basic and acidic residues" evidence="1">
    <location>
        <begin position="223"/>
        <end position="252"/>
    </location>
</feature>
<evidence type="ECO:0000259" key="2">
    <source>
        <dbReference type="PROSITE" id="PS50879"/>
    </source>
</evidence>
<sequence length="1468" mass="169162">NIEIIKSWQYIARRKNSILHLKNGSRLKEKFSATSSYFYSILNNSIMAPPVKNPLPDFNNFPNKIAYVKLVKNYCRGKGEDEAIDLICNAFPKMMIDSYFNRFLDDSFEGEMRMEELLEHIEEYVKEQELKDTLWDKANAAYSIRFPFGVQEACQKLLIDLYGRFRAMLKGMEKKDVQQVVVTRFLSLVPSKMGRELVEKFENPTYDETLKFAAERDKKYEVEKRQRKLSEESRSKDQDRNKKSFKDREKKSIPKGNQFKPSNRREEGNNKEWEEESQVKIAFFSKTNDEDVATAKVSVEGYGETLMYLDSCSSINLIPKTLAEKLVKVLRNIELKNVEPFAIKSIHETCSETRGAVELTISIPETAVQKEKVIFHIDEEASSPLLSKNFLKKFGINPVLYGENKKVNEFNGMEISQTSEKFLSLLKSMPTLYSNEKDYDKNKCTASFTVSESYYPVRKRVIPVPKDLDVHVRANIAKQVEKGWLEPIPEGTIVENVNSMVLVRKNNSEDPVRVCFNCTHLNRFLKVPEDMEELPSIKDLLHIDVEKISLFDIKSAFNRIDIEEECRQYLILGTPYGLFRSRVLVFGLKISPYIWMKTLKIVLKPVLEYVRIYYDDIVNIAKGELHDQVNCTIIQCLDQMNMQLTSHKCAIGVNKGIFLGYLIECPMKISIPKDRVEALLKLPCPKNSKEVMEMMGRFQYFASMIPDFAELTAPIHDYKSKKGEFQKDIIMHFEKLKKAVAKSISLEAIRKNCKGLVIFISVSDIAVCSLMQACYPKEARTFAVGGRKLRKSEKNYGKLEKVLLGVREIIAQNKYVAANFEITVYSEVQGLQKAWDSDLIVVSTTCQRLLNELKTYNLKFFYLKGSKNVSEFLLTSDYSSDYSKATVFLSRVEKDVDSLPVSVEEMKKEYFSDKNVLLIKTYIEEGSLPESKKLELSYSLRSKLDKVECRNGVIYLEKKLLIPFTLRHKFIDYFHRYHASFDQMSRNIKSNFIGESLIKLAKEKADSCQICLTFRRNSRKTISNWPETEEKRERFHSDCAEYGKHLFMVNCDAHTGYCAAVMIKGVSAKDIIGAYSETYQRMETPLIQVADNGKGFYALQTKEYLQDLGIVPLYSVPRCPESNGVAEKCVGLIKSYLDKQDNITGFKIALQKAVNAVNNRIVNGIMVKSKFFGHIDTNWVKEKYEFKSYPFVCNIKYKLDRNDRTWEDGKCLERIGKNLFRITDMEERKVYIRKSDSILFLDKGGRITSVEKIDNLIYQEKNESISLDEEFTYDEGDKEREYIKIGSEEEFKAFRKKRNEYRLFLATDGSTEKGKGFGGVIWGYIEQEIPEIYTFKGSKGLAASAQLLEVAALEEGLRKLESSKKDERFMGRLAVVTDSEYVGRSLSSYLLKWKRRGYITTKGARIQHEKQWRRIDRFLEGWEKVIVLKAAAHKGILINEAADIQSKLGAADSTSRSSTVGNIEEGDD</sequence>
<dbReference type="InterPro" id="IPR043128">
    <property type="entry name" value="Rev_trsase/Diguanyl_cyclase"/>
</dbReference>
<dbReference type="InterPro" id="IPR036397">
    <property type="entry name" value="RNaseH_sf"/>
</dbReference>
<dbReference type="GO" id="GO:0015074">
    <property type="term" value="P:DNA integration"/>
    <property type="evidence" value="ECO:0007669"/>
    <property type="project" value="InterPro"/>
</dbReference>
<dbReference type="Pfam" id="PF00078">
    <property type="entry name" value="RVT_1"/>
    <property type="match status" value="1"/>
</dbReference>
<feature type="compositionally biased region" description="Basic and acidic residues" evidence="1">
    <location>
        <begin position="263"/>
        <end position="272"/>
    </location>
</feature>
<protein>
    <submittedName>
        <fullName evidence="5">Ribonuclease H</fullName>
    </submittedName>
</protein>
<evidence type="ECO:0000259" key="3">
    <source>
        <dbReference type="PROSITE" id="PS50994"/>
    </source>
</evidence>
<dbReference type="CDD" id="cd01647">
    <property type="entry name" value="RT_LTR"/>
    <property type="match status" value="1"/>
</dbReference>
<dbReference type="Gene3D" id="3.10.10.10">
    <property type="entry name" value="HIV Type 1 Reverse Transcriptase, subunit A, domain 1"/>
    <property type="match status" value="1"/>
</dbReference>
<dbReference type="GO" id="GO:0003676">
    <property type="term" value="F:nucleic acid binding"/>
    <property type="evidence" value="ECO:0007669"/>
    <property type="project" value="InterPro"/>
</dbReference>
<evidence type="ECO:0000256" key="1">
    <source>
        <dbReference type="SAM" id="MobiDB-lite"/>
    </source>
</evidence>
<feature type="region of interest" description="Disordered" evidence="1">
    <location>
        <begin position="223"/>
        <end position="273"/>
    </location>
</feature>
<reference evidence="5" key="1">
    <citation type="submission" date="2024-02" db="UniProtKB">
        <authorList>
            <consortium name="WormBaseParasite"/>
        </authorList>
    </citation>
    <scope>IDENTIFICATION</scope>
</reference>
<dbReference type="InterPro" id="IPR050951">
    <property type="entry name" value="Retrovirus_Pol_polyprotein"/>
</dbReference>
<dbReference type="PANTHER" id="PTHR37984">
    <property type="entry name" value="PROTEIN CBG26694"/>
    <property type="match status" value="1"/>
</dbReference>
<dbReference type="WBParaSite" id="TCONS_00016005.p1">
    <property type="protein sequence ID" value="TCONS_00016005.p1"/>
    <property type="gene ID" value="XLOC_010547"/>
</dbReference>
<dbReference type="PANTHER" id="PTHR37984:SF5">
    <property type="entry name" value="PROTEIN NYNRIN-LIKE"/>
    <property type="match status" value="1"/>
</dbReference>
<feature type="domain" description="RNase H type-1" evidence="2">
    <location>
        <begin position="1299"/>
        <end position="1451"/>
    </location>
</feature>
<dbReference type="SUPFAM" id="SSF56672">
    <property type="entry name" value="DNA/RNA polymerases"/>
    <property type="match status" value="1"/>
</dbReference>
<name>A0AAF5DQ71_STRER</name>
<dbReference type="PROSITE" id="PS50994">
    <property type="entry name" value="INTEGRASE"/>
    <property type="match status" value="1"/>
</dbReference>
<dbReference type="GO" id="GO:0042575">
    <property type="term" value="C:DNA polymerase complex"/>
    <property type="evidence" value="ECO:0007669"/>
    <property type="project" value="UniProtKB-ARBA"/>
</dbReference>
<dbReference type="InterPro" id="IPR043502">
    <property type="entry name" value="DNA/RNA_pol_sf"/>
</dbReference>
<evidence type="ECO:0000313" key="4">
    <source>
        <dbReference type="Proteomes" id="UP000035681"/>
    </source>
</evidence>
<proteinExistence type="predicted"/>
<organism evidence="4 5">
    <name type="scientific">Strongyloides stercoralis</name>
    <name type="common">Threadworm</name>
    <dbReference type="NCBI Taxonomy" id="6248"/>
    <lineage>
        <taxon>Eukaryota</taxon>
        <taxon>Metazoa</taxon>
        <taxon>Ecdysozoa</taxon>
        <taxon>Nematoda</taxon>
        <taxon>Chromadorea</taxon>
        <taxon>Rhabditida</taxon>
        <taxon>Tylenchina</taxon>
        <taxon>Panagrolaimomorpha</taxon>
        <taxon>Strongyloidoidea</taxon>
        <taxon>Strongyloididae</taxon>
        <taxon>Strongyloides</taxon>
    </lineage>
</organism>
<dbReference type="PROSITE" id="PS50879">
    <property type="entry name" value="RNASE_H_1"/>
    <property type="match status" value="1"/>
</dbReference>
<dbReference type="Gene3D" id="3.30.70.270">
    <property type="match status" value="2"/>
</dbReference>